<keyword evidence="6" id="KW-0479">Metal-binding</keyword>
<comment type="subcellular location">
    <subcellularLocation>
        <location evidence="2">Secreted</location>
    </subcellularLocation>
</comment>
<dbReference type="PROSITE" id="PS00330">
    <property type="entry name" value="HEMOLYSIN_CALCIUM"/>
    <property type="match status" value="3"/>
</dbReference>
<gene>
    <name evidence="11" type="ORF">KGB56_02145</name>
</gene>
<dbReference type="Pfam" id="PF00353">
    <property type="entry name" value="HemolysinCabind"/>
    <property type="match status" value="2"/>
</dbReference>
<dbReference type="PANTHER" id="PTHR38340:SF1">
    <property type="entry name" value="S-LAYER PROTEIN"/>
    <property type="match status" value="1"/>
</dbReference>
<dbReference type="InterPro" id="IPR001818">
    <property type="entry name" value="Pept_M10_metallopeptidase"/>
</dbReference>
<dbReference type="Pfam" id="PF00413">
    <property type="entry name" value="Peptidase_M10"/>
    <property type="match status" value="1"/>
</dbReference>
<dbReference type="InterPro" id="IPR006026">
    <property type="entry name" value="Peptidase_Metallo"/>
</dbReference>
<keyword evidence="9" id="KW-0862">Zinc</keyword>
<keyword evidence="5" id="KW-0645">Protease</keyword>
<keyword evidence="12" id="KW-1185">Reference proteome</keyword>
<evidence type="ECO:0000256" key="5">
    <source>
        <dbReference type="ARBA" id="ARBA00022670"/>
    </source>
</evidence>
<dbReference type="PRINTS" id="PR00313">
    <property type="entry name" value="CABNDNGRPT"/>
</dbReference>
<organism evidence="11 12">
    <name type="scientific">Pseudovibrio brasiliensis</name>
    <dbReference type="NCBI Taxonomy" id="1898042"/>
    <lineage>
        <taxon>Bacteria</taxon>
        <taxon>Pseudomonadati</taxon>
        <taxon>Pseudomonadota</taxon>
        <taxon>Alphaproteobacteria</taxon>
        <taxon>Hyphomicrobiales</taxon>
        <taxon>Stappiaceae</taxon>
        <taxon>Pseudovibrio</taxon>
    </lineage>
</organism>
<reference evidence="11 12" key="1">
    <citation type="journal article" date="2021" name="Angew. Chem. Int. Ed. Engl.">
        <title>A novel family of nonribosomal peptides modulate collective behavior in Pseudovibrio bacteria isolated from marine sponges.</title>
        <authorList>
            <person name="Ioca L.P."/>
            <person name="Dai Y."/>
            <person name="Kunakom S."/>
            <person name="Diaz-Espinosa J."/>
            <person name="Krunic A."/>
            <person name="Crnkovic C.M."/>
            <person name="Orjala J."/>
            <person name="Sanchez L.M."/>
            <person name="Ferreira A.G."/>
            <person name="Berlinck R.G.S."/>
            <person name="Eustaquio A.S."/>
        </authorList>
    </citation>
    <scope>NUCLEOTIDE SEQUENCE [LARGE SCALE GENOMIC DNA]</scope>
    <source>
        <strain evidence="11 12">Ab134</strain>
    </source>
</reference>
<evidence type="ECO:0000313" key="11">
    <source>
        <dbReference type="EMBL" id="QUS56286.1"/>
    </source>
</evidence>
<dbReference type="SUPFAM" id="SSF51120">
    <property type="entry name" value="beta-Roll"/>
    <property type="match status" value="2"/>
</dbReference>
<dbReference type="SMART" id="SM00235">
    <property type="entry name" value="ZnMc"/>
    <property type="match status" value="1"/>
</dbReference>
<dbReference type="EMBL" id="CP074126">
    <property type="protein sequence ID" value="QUS56286.1"/>
    <property type="molecule type" value="Genomic_DNA"/>
</dbReference>
<keyword evidence="7" id="KW-0677">Repeat</keyword>
<dbReference type="Gene3D" id="2.60.120.380">
    <property type="match status" value="1"/>
</dbReference>
<dbReference type="Pfam" id="PF08548">
    <property type="entry name" value="Peptidase_M10_C"/>
    <property type="match status" value="1"/>
</dbReference>
<dbReference type="InterPro" id="IPR018511">
    <property type="entry name" value="Hemolysin-typ_Ca-bd_CS"/>
</dbReference>
<comment type="cofactor">
    <cofactor evidence="1">
        <name>Ca(2+)</name>
        <dbReference type="ChEBI" id="CHEBI:29108"/>
    </cofactor>
</comment>
<evidence type="ECO:0000313" key="12">
    <source>
        <dbReference type="Proteomes" id="UP000680706"/>
    </source>
</evidence>
<comment type="similarity">
    <text evidence="3">Belongs to the peptidase M10B family.</text>
</comment>
<dbReference type="Gene3D" id="2.150.10.10">
    <property type="entry name" value="Serralysin-like metalloprotease, C-terminal"/>
    <property type="match status" value="2"/>
</dbReference>
<dbReference type="InterPro" id="IPR050557">
    <property type="entry name" value="RTX_toxin/Mannuronan_C5-epim"/>
</dbReference>
<evidence type="ECO:0000256" key="2">
    <source>
        <dbReference type="ARBA" id="ARBA00004613"/>
    </source>
</evidence>
<evidence type="ECO:0000256" key="4">
    <source>
        <dbReference type="ARBA" id="ARBA00022525"/>
    </source>
</evidence>
<accession>A0ABX8ARI8</accession>
<dbReference type="InterPro" id="IPR034033">
    <property type="entry name" value="Serralysin-like"/>
</dbReference>
<keyword evidence="8" id="KW-0378">Hydrolase</keyword>
<dbReference type="InterPro" id="IPR011049">
    <property type="entry name" value="Serralysin-like_metalloprot_C"/>
</dbReference>
<dbReference type="Pfam" id="PF04151">
    <property type="entry name" value="PPC"/>
    <property type="match status" value="1"/>
</dbReference>
<dbReference type="InterPro" id="IPR013858">
    <property type="entry name" value="Peptidase_M10B_C"/>
</dbReference>
<evidence type="ECO:0000259" key="10">
    <source>
        <dbReference type="SMART" id="SM00235"/>
    </source>
</evidence>
<evidence type="ECO:0000256" key="9">
    <source>
        <dbReference type="ARBA" id="ARBA00022833"/>
    </source>
</evidence>
<dbReference type="Gene3D" id="3.40.390.10">
    <property type="entry name" value="Collagenase (Catalytic Domain)"/>
    <property type="match status" value="1"/>
</dbReference>
<name>A0ABX8ARI8_9HYPH</name>
<dbReference type="CDD" id="cd04277">
    <property type="entry name" value="ZnMc_serralysin_like"/>
    <property type="match status" value="1"/>
</dbReference>
<evidence type="ECO:0000256" key="6">
    <source>
        <dbReference type="ARBA" id="ARBA00022723"/>
    </source>
</evidence>
<dbReference type="SUPFAM" id="SSF55486">
    <property type="entry name" value="Metalloproteases ('zincins'), catalytic domain"/>
    <property type="match status" value="1"/>
</dbReference>
<evidence type="ECO:0000256" key="3">
    <source>
        <dbReference type="ARBA" id="ARBA00009490"/>
    </source>
</evidence>
<feature type="domain" description="Peptidase metallopeptidase" evidence="10">
    <location>
        <begin position="162"/>
        <end position="339"/>
    </location>
</feature>
<dbReference type="Proteomes" id="UP000680706">
    <property type="component" value="Chromosome"/>
</dbReference>
<evidence type="ECO:0000256" key="8">
    <source>
        <dbReference type="ARBA" id="ARBA00022801"/>
    </source>
</evidence>
<dbReference type="PANTHER" id="PTHR38340">
    <property type="entry name" value="S-LAYER PROTEIN"/>
    <property type="match status" value="1"/>
</dbReference>
<evidence type="ECO:0000256" key="7">
    <source>
        <dbReference type="ARBA" id="ARBA00022737"/>
    </source>
</evidence>
<protein>
    <submittedName>
        <fullName evidence="11">M10 family metallopeptidase C-terminal domain-containing protein</fullName>
    </submittedName>
</protein>
<dbReference type="SUPFAM" id="SSF89260">
    <property type="entry name" value="Collagen-binding domain"/>
    <property type="match status" value="1"/>
</dbReference>
<proteinExistence type="inferred from homology"/>
<dbReference type="InterPro" id="IPR024079">
    <property type="entry name" value="MetalloPept_cat_dom_sf"/>
</dbReference>
<dbReference type="InterPro" id="IPR001343">
    <property type="entry name" value="Hemolysn_Ca-bd"/>
</dbReference>
<evidence type="ECO:0000256" key="1">
    <source>
        <dbReference type="ARBA" id="ARBA00001913"/>
    </source>
</evidence>
<sequence>MSIFKLENRMTNLYETRDAADDASTSYRLRDTGQYAQGTQDNIFETVQGTISNDGDHDWYKVELVAGQTYTFAAIGTFDGESRLVDPYLRLRDAEGNLLVEDDDGGPGAHSNITFTATTSGTYYLDVASYGEQGTGQYGLSVVEGDKAYYDGNMGAGALLRPGLSWSGPGTPATVTYGFRENNNGVEDTFAHVTDAQIAAIEGVLASYSEVANISFERVNPDGFTDDATILFSNYHSTTDGAGAYAYYPGSAEADAYEGDVWLNTNSVSTDELPTGSYSHFAVMHEVGHAVGLAHPGDYNAGPGVRITYDDHAQFRQDTQQYSVMSYFDESNADSNLGYGGFPDTLMPLDILALQQLYGVNTTTRADDTVYGYNSNAGGVYDFSEGMPSALTIWDAGGNDTIDMSGAGKVNQMISLIDGSFSNVGGGLSNLAIAYNAVIENAIGSGGNDTIIGNAAGNTLTGKAGNDTLIGNGGKDKLIGGNGHDTLRGGSGSDVLKGGAGDDTLDGGSGADKLIAGAGDDTLTGGSGSDNFCFFNVGGDDTINDFELGNDLISIKSHMAEFANLTIFDDGGDTVITFGTNSISLVNVDAALLSESDFAFV</sequence>
<dbReference type="InterPro" id="IPR007280">
    <property type="entry name" value="Peptidase_C_arc/bac"/>
</dbReference>
<keyword evidence="4" id="KW-0964">Secreted</keyword>